<evidence type="ECO:0000259" key="7">
    <source>
        <dbReference type="Pfam" id="PF00482"/>
    </source>
</evidence>
<keyword evidence="4 6" id="KW-1133">Transmembrane helix</keyword>
<evidence type="ECO:0000256" key="3">
    <source>
        <dbReference type="ARBA" id="ARBA00022692"/>
    </source>
</evidence>
<organism evidence="8 9">
    <name type="scientific">Streptomyces hebeiensis</name>
    <dbReference type="NCBI Taxonomy" id="229486"/>
    <lineage>
        <taxon>Bacteria</taxon>
        <taxon>Bacillati</taxon>
        <taxon>Actinomycetota</taxon>
        <taxon>Actinomycetes</taxon>
        <taxon>Kitasatosporales</taxon>
        <taxon>Streptomycetaceae</taxon>
        <taxon>Streptomyces</taxon>
    </lineage>
</organism>
<keyword evidence="2" id="KW-1003">Cell membrane</keyword>
<evidence type="ECO:0000313" key="8">
    <source>
        <dbReference type="EMBL" id="GAA1154353.1"/>
    </source>
</evidence>
<evidence type="ECO:0000256" key="5">
    <source>
        <dbReference type="ARBA" id="ARBA00023136"/>
    </source>
</evidence>
<feature type="transmembrane region" description="Helical" evidence="6">
    <location>
        <begin position="262"/>
        <end position="282"/>
    </location>
</feature>
<proteinExistence type="predicted"/>
<name>A0ABN1UK24_9ACTN</name>
<dbReference type="RefSeq" id="WP_344269993.1">
    <property type="nucleotide sequence ID" value="NZ_BAAAKV010000004.1"/>
</dbReference>
<keyword evidence="5 6" id="KW-0472">Membrane</keyword>
<comment type="caution">
    <text evidence="8">The sequence shown here is derived from an EMBL/GenBank/DDBJ whole genome shotgun (WGS) entry which is preliminary data.</text>
</comment>
<keyword evidence="3 6" id="KW-0812">Transmembrane</keyword>
<dbReference type="Proteomes" id="UP001501371">
    <property type="component" value="Unassembled WGS sequence"/>
</dbReference>
<dbReference type="PANTHER" id="PTHR35007:SF4">
    <property type="entry name" value="CONSERVED TRANSMEMBRANE PROTEIN-RELATED"/>
    <property type="match status" value="1"/>
</dbReference>
<feature type="transmembrane region" description="Helical" evidence="6">
    <location>
        <begin position="68"/>
        <end position="100"/>
    </location>
</feature>
<evidence type="ECO:0000256" key="2">
    <source>
        <dbReference type="ARBA" id="ARBA00022475"/>
    </source>
</evidence>
<dbReference type="Pfam" id="PF00482">
    <property type="entry name" value="T2SSF"/>
    <property type="match status" value="1"/>
</dbReference>
<evidence type="ECO:0000313" key="9">
    <source>
        <dbReference type="Proteomes" id="UP001501371"/>
    </source>
</evidence>
<keyword evidence="9" id="KW-1185">Reference proteome</keyword>
<dbReference type="InterPro" id="IPR018076">
    <property type="entry name" value="T2SS_GspF_dom"/>
</dbReference>
<protein>
    <submittedName>
        <fullName evidence="8">Type II secretion system F family protein</fullName>
    </submittedName>
</protein>
<evidence type="ECO:0000256" key="4">
    <source>
        <dbReference type="ARBA" id="ARBA00022989"/>
    </source>
</evidence>
<accession>A0ABN1UK24</accession>
<evidence type="ECO:0000256" key="1">
    <source>
        <dbReference type="ARBA" id="ARBA00004651"/>
    </source>
</evidence>
<comment type="subcellular location">
    <subcellularLocation>
        <location evidence="1">Cell membrane</location>
        <topology evidence="1">Multi-pass membrane protein</topology>
    </subcellularLocation>
</comment>
<sequence length="291" mass="29237">MAALAGAAVCVVAAVRPTVCQERGLRRARALFGDAGAAGGPAPGGVPGACARERWRRRARGWARRVPGVWLCLPVAVVLALLGKSVLPLIGGVLAVPLVGRRLRAGRRRKAEDLRASRVLALCGAMAGELRAGLQPASALAAAAGSTGGLGGAEAAVLAAARFGGDVPGALRRAGSAPGADGLVGLAACWRVAVDGGAGLGAGLDRLEAVLRAERDQREGLRAHLAGAWSTVVVLAFLPVVGLAMGWAMGANPLRVLFHTPAGLGCLVVGGLLEGAGLWWAARIVRAGETV</sequence>
<evidence type="ECO:0000256" key="6">
    <source>
        <dbReference type="SAM" id="Phobius"/>
    </source>
</evidence>
<feature type="transmembrane region" description="Helical" evidence="6">
    <location>
        <begin position="225"/>
        <end position="250"/>
    </location>
</feature>
<reference evidence="8 9" key="1">
    <citation type="journal article" date="2019" name="Int. J. Syst. Evol. Microbiol.">
        <title>The Global Catalogue of Microorganisms (GCM) 10K type strain sequencing project: providing services to taxonomists for standard genome sequencing and annotation.</title>
        <authorList>
            <consortium name="The Broad Institute Genomics Platform"/>
            <consortium name="The Broad Institute Genome Sequencing Center for Infectious Disease"/>
            <person name="Wu L."/>
            <person name="Ma J."/>
        </authorList>
    </citation>
    <scope>NUCLEOTIDE SEQUENCE [LARGE SCALE GENOMIC DNA]</scope>
    <source>
        <strain evidence="8 9">JCM 12696</strain>
    </source>
</reference>
<dbReference type="PANTHER" id="PTHR35007">
    <property type="entry name" value="INTEGRAL MEMBRANE PROTEIN-RELATED"/>
    <property type="match status" value="1"/>
</dbReference>
<feature type="domain" description="Type II secretion system protein GspF" evidence="7">
    <location>
        <begin position="124"/>
        <end position="245"/>
    </location>
</feature>
<dbReference type="EMBL" id="BAAAKV010000004">
    <property type="protein sequence ID" value="GAA1154353.1"/>
    <property type="molecule type" value="Genomic_DNA"/>
</dbReference>
<gene>
    <name evidence="8" type="ORF">GCM10009654_07380</name>
</gene>